<dbReference type="AlphaFoldDB" id="A0AA36IQ55"/>
<feature type="compositionally biased region" description="Basic and acidic residues" evidence="6">
    <location>
        <begin position="77"/>
        <end position="93"/>
    </location>
</feature>
<feature type="binding site" evidence="5">
    <location>
        <position position="227"/>
    </location>
    <ligand>
        <name>chlorophyll a</name>
        <dbReference type="ChEBI" id="CHEBI:58416"/>
        <label>1</label>
    </ligand>
</feature>
<reference evidence="7" key="1">
    <citation type="submission" date="2023-08" db="EMBL/GenBank/DDBJ databases">
        <authorList>
            <person name="Chen Y."/>
            <person name="Shah S."/>
            <person name="Dougan E. K."/>
            <person name="Thang M."/>
            <person name="Chan C."/>
        </authorList>
    </citation>
    <scope>NUCLEOTIDE SEQUENCE</scope>
</reference>
<gene>
    <name evidence="7" type="ORF">EVOR1521_LOCUS16150</name>
</gene>
<proteinExistence type="predicted"/>
<dbReference type="GO" id="GO:0009507">
    <property type="term" value="C:chloroplast"/>
    <property type="evidence" value="ECO:0007669"/>
    <property type="project" value="UniProtKB-SubCell"/>
</dbReference>
<dbReference type="SUPFAM" id="SSF103511">
    <property type="entry name" value="Chlorophyll a-b binding protein"/>
    <property type="match status" value="1"/>
</dbReference>
<feature type="compositionally biased region" description="Low complexity" evidence="6">
    <location>
        <begin position="17"/>
        <end position="28"/>
    </location>
</feature>
<comment type="subcellular location">
    <subcellularLocation>
        <location evidence="1">Plastid</location>
        <location evidence="1">Chloroplast</location>
    </subcellularLocation>
</comment>
<evidence type="ECO:0000313" key="8">
    <source>
        <dbReference type="Proteomes" id="UP001178507"/>
    </source>
</evidence>
<feature type="binding site" evidence="5">
    <location>
        <position position="230"/>
    </location>
    <ligand>
        <name>chlorophyll a</name>
        <dbReference type="ChEBI" id="CHEBI:58416"/>
        <label>1</label>
    </ligand>
</feature>
<evidence type="ECO:0000256" key="1">
    <source>
        <dbReference type="ARBA" id="ARBA00004229"/>
    </source>
</evidence>
<feature type="region of interest" description="Disordered" evidence="6">
    <location>
        <begin position="17"/>
        <end position="40"/>
    </location>
</feature>
<dbReference type="InterPro" id="IPR001344">
    <property type="entry name" value="Chloro_AB-bd_pln"/>
</dbReference>
<feature type="binding site" description="axial binding residue" evidence="5">
    <location>
        <position position="139"/>
    </location>
    <ligand>
        <name>chlorophyll b</name>
        <dbReference type="ChEBI" id="CHEBI:61721"/>
        <label>1</label>
    </ligand>
    <ligandPart>
        <name>Mg</name>
        <dbReference type="ChEBI" id="CHEBI:25107"/>
    </ligandPart>
</feature>
<dbReference type="GO" id="GO:0016168">
    <property type="term" value="F:chlorophyll binding"/>
    <property type="evidence" value="ECO:0007669"/>
    <property type="project" value="UniProtKB-KW"/>
</dbReference>
<keyword evidence="3" id="KW-0602">Photosynthesis</keyword>
<accession>A0AA36IQ55</accession>
<organism evidence="7 8">
    <name type="scientific">Effrenium voratum</name>
    <dbReference type="NCBI Taxonomy" id="2562239"/>
    <lineage>
        <taxon>Eukaryota</taxon>
        <taxon>Sar</taxon>
        <taxon>Alveolata</taxon>
        <taxon>Dinophyceae</taxon>
        <taxon>Suessiales</taxon>
        <taxon>Symbiodiniaceae</taxon>
        <taxon>Effrenium</taxon>
    </lineage>
</organism>
<sequence length="258" mass="26678">MAATAFLAAPFHAPGAAPRAEAAGAAGPAGPPAAPAAGGAVGWRTDGAWGLVGLAALAARRRKVAGRTRAAASPKSPEVKGPKGPEGKPEAKAKRPAAFEPSKQIGVTAPLGYFDPLGIAPKDEETFFEYRACEIKHGRVAMMAALGAVAQHFVRLPGFEQTIWGEPMPAGIRAAWANPAAFGFVALALVAGVLEFTIWKEDPERGAGNFGDPLGLNQYTEDMRNRELNNGRFAMFAALGIVAADLATGKDAVQQLGL</sequence>
<name>A0AA36IQ55_9DINO</name>
<feature type="region of interest" description="Disordered" evidence="6">
    <location>
        <begin position="66"/>
        <end position="99"/>
    </location>
</feature>
<keyword evidence="5" id="KW-0157">Chromophore</keyword>
<dbReference type="EMBL" id="CAUJNA010002157">
    <property type="protein sequence ID" value="CAJ1390840.1"/>
    <property type="molecule type" value="Genomic_DNA"/>
</dbReference>
<evidence type="ECO:0000313" key="7">
    <source>
        <dbReference type="EMBL" id="CAJ1390840.1"/>
    </source>
</evidence>
<dbReference type="Pfam" id="PF00504">
    <property type="entry name" value="Chloroa_b-bind"/>
    <property type="match status" value="1"/>
</dbReference>
<evidence type="ECO:0000256" key="5">
    <source>
        <dbReference type="PIRSR" id="PIRSR601344-1"/>
    </source>
</evidence>
<evidence type="ECO:0000256" key="6">
    <source>
        <dbReference type="SAM" id="MobiDB-lite"/>
    </source>
</evidence>
<evidence type="ECO:0000256" key="3">
    <source>
        <dbReference type="ARBA" id="ARBA00022531"/>
    </source>
</evidence>
<keyword evidence="2" id="KW-0150">Chloroplast</keyword>
<dbReference type="GO" id="GO:0016020">
    <property type="term" value="C:membrane"/>
    <property type="evidence" value="ECO:0007669"/>
    <property type="project" value="InterPro"/>
</dbReference>
<dbReference type="PANTHER" id="PTHR21649">
    <property type="entry name" value="CHLOROPHYLL A/B BINDING PROTEIN"/>
    <property type="match status" value="1"/>
</dbReference>
<feature type="binding site" evidence="5">
    <location>
        <position position="137"/>
    </location>
    <ligand>
        <name>chlorophyll a</name>
        <dbReference type="ChEBI" id="CHEBI:58416"/>
        <label>1</label>
    </ligand>
</feature>
<dbReference type="Proteomes" id="UP001178507">
    <property type="component" value="Unassembled WGS sequence"/>
</dbReference>
<dbReference type="InterPro" id="IPR022796">
    <property type="entry name" value="Chloroa_b-bind"/>
</dbReference>
<evidence type="ECO:0000256" key="2">
    <source>
        <dbReference type="ARBA" id="ARBA00022528"/>
    </source>
</evidence>
<dbReference type="GO" id="GO:0009765">
    <property type="term" value="P:photosynthesis, light harvesting"/>
    <property type="evidence" value="ECO:0007669"/>
    <property type="project" value="InterPro"/>
</dbReference>
<feature type="binding site" evidence="5">
    <location>
        <position position="134"/>
    </location>
    <ligand>
        <name>chlorophyll a</name>
        <dbReference type="ChEBI" id="CHEBI:58416"/>
        <label>1</label>
    </ligand>
</feature>
<evidence type="ECO:0000256" key="4">
    <source>
        <dbReference type="ARBA" id="ARBA00022640"/>
    </source>
</evidence>
<keyword evidence="8" id="KW-1185">Reference proteome</keyword>
<feature type="binding site" evidence="5">
    <location>
        <position position="232"/>
    </location>
    <ligand>
        <name>chlorophyll a</name>
        <dbReference type="ChEBI" id="CHEBI:58416"/>
        <label>1</label>
    </ligand>
</feature>
<dbReference type="Gene3D" id="1.10.3460.10">
    <property type="entry name" value="Chlorophyll a/b binding protein domain"/>
    <property type="match status" value="1"/>
</dbReference>
<comment type="caution">
    <text evidence="7">The sequence shown here is derived from an EMBL/GenBank/DDBJ whole genome shotgun (WGS) entry which is preliminary data.</text>
</comment>
<protein>
    <submittedName>
        <fullName evidence="7">Uncharacterized protein</fullName>
    </submittedName>
</protein>
<keyword evidence="4" id="KW-0934">Plastid</keyword>
<keyword evidence="5" id="KW-0148">Chlorophyll</keyword>